<evidence type="ECO:0000256" key="3">
    <source>
        <dbReference type="ARBA" id="ARBA00022840"/>
    </source>
</evidence>
<dbReference type="GO" id="GO:0005737">
    <property type="term" value="C:cytoplasm"/>
    <property type="evidence" value="ECO:0007669"/>
    <property type="project" value="UniProtKB-SubCell"/>
</dbReference>
<evidence type="ECO:0000256" key="6">
    <source>
        <dbReference type="NCBIfam" id="TIGR00152"/>
    </source>
</evidence>
<evidence type="ECO:0000313" key="8">
    <source>
        <dbReference type="Proteomes" id="UP000678545"/>
    </source>
</evidence>
<dbReference type="HAMAP" id="MF_00376">
    <property type="entry name" value="Dephospho_CoA_kinase"/>
    <property type="match status" value="1"/>
</dbReference>
<dbReference type="NCBIfam" id="TIGR00152">
    <property type="entry name" value="dephospho-CoA kinase"/>
    <property type="match status" value="1"/>
</dbReference>
<dbReference type="CDD" id="cd02022">
    <property type="entry name" value="DPCK"/>
    <property type="match status" value="1"/>
</dbReference>
<keyword evidence="5" id="KW-0963">Cytoplasm</keyword>
<name>A0A941DYD2_9BURK</name>
<sequence length="205" mass="22903">MSFDGTQQFYIGLTGGIGSGKSTVAQYFAELGVSIVDTDVIAHALTAPGGEAIEPIRMQFGADFISADGSMDRKKMRELIFTNPEAKQTLEQILHPRIRTACETAARHAEGSYVMFVVPLLVESGNWIDRVKRILVVDCDEEIQIQRVIARNHFSREQVEGIMRAQASRAFRLRHADDVVNANLNLLEVARQVEALHQKYLKMCV</sequence>
<dbReference type="Pfam" id="PF01121">
    <property type="entry name" value="CoaE"/>
    <property type="match status" value="1"/>
</dbReference>
<gene>
    <name evidence="5 7" type="primary">coaE</name>
    <name evidence="7" type="ORF">KDM90_06890</name>
</gene>
<comment type="pathway">
    <text evidence="5">Cofactor biosynthesis; coenzyme A biosynthesis; CoA from (R)-pantothenate: step 5/5.</text>
</comment>
<comment type="function">
    <text evidence="5">Catalyzes the phosphorylation of the 3'-hydroxyl group of dephosphocoenzyme A to form coenzyme A.</text>
</comment>
<dbReference type="GO" id="GO:0015937">
    <property type="term" value="P:coenzyme A biosynthetic process"/>
    <property type="evidence" value="ECO:0007669"/>
    <property type="project" value="UniProtKB-UniRule"/>
</dbReference>
<dbReference type="GO" id="GO:0005524">
    <property type="term" value="F:ATP binding"/>
    <property type="evidence" value="ECO:0007669"/>
    <property type="project" value="UniProtKB-UniRule"/>
</dbReference>
<keyword evidence="8" id="KW-1185">Reference proteome</keyword>
<comment type="subcellular location">
    <subcellularLocation>
        <location evidence="5">Cytoplasm</location>
    </subcellularLocation>
</comment>
<accession>A0A941DYD2</accession>
<comment type="similarity">
    <text evidence="1 5">Belongs to the CoaE family.</text>
</comment>
<dbReference type="Proteomes" id="UP000678545">
    <property type="component" value="Unassembled WGS sequence"/>
</dbReference>
<dbReference type="PANTHER" id="PTHR10695">
    <property type="entry name" value="DEPHOSPHO-COA KINASE-RELATED"/>
    <property type="match status" value="1"/>
</dbReference>
<feature type="binding site" evidence="5">
    <location>
        <begin position="18"/>
        <end position="23"/>
    </location>
    <ligand>
        <name>ATP</name>
        <dbReference type="ChEBI" id="CHEBI:30616"/>
    </ligand>
</feature>
<dbReference type="SUPFAM" id="SSF52540">
    <property type="entry name" value="P-loop containing nucleoside triphosphate hydrolases"/>
    <property type="match status" value="1"/>
</dbReference>
<dbReference type="InterPro" id="IPR027417">
    <property type="entry name" value="P-loop_NTPase"/>
</dbReference>
<organism evidence="7 8">
    <name type="scientific">Undibacterium fentianense</name>
    <dbReference type="NCBI Taxonomy" id="2828728"/>
    <lineage>
        <taxon>Bacteria</taxon>
        <taxon>Pseudomonadati</taxon>
        <taxon>Pseudomonadota</taxon>
        <taxon>Betaproteobacteria</taxon>
        <taxon>Burkholderiales</taxon>
        <taxon>Oxalobacteraceae</taxon>
        <taxon>Undibacterium</taxon>
    </lineage>
</organism>
<dbReference type="AlphaFoldDB" id="A0A941DYD2"/>
<dbReference type="EC" id="2.7.1.24" evidence="5 6"/>
<dbReference type="InterPro" id="IPR001977">
    <property type="entry name" value="Depp_CoAkinase"/>
</dbReference>
<keyword evidence="2 5" id="KW-0547">Nucleotide-binding</keyword>
<dbReference type="PROSITE" id="PS51219">
    <property type="entry name" value="DPCK"/>
    <property type="match status" value="1"/>
</dbReference>
<keyword evidence="4 5" id="KW-0173">Coenzyme A biosynthesis</keyword>
<dbReference type="PANTHER" id="PTHR10695:SF46">
    <property type="entry name" value="BIFUNCTIONAL COENZYME A SYNTHASE-RELATED"/>
    <property type="match status" value="1"/>
</dbReference>
<proteinExistence type="inferred from homology"/>
<evidence type="ECO:0000256" key="1">
    <source>
        <dbReference type="ARBA" id="ARBA00009018"/>
    </source>
</evidence>
<dbReference type="EMBL" id="JAGSPJ010000002">
    <property type="protein sequence ID" value="MBR7799719.1"/>
    <property type="molecule type" value="Genomic_DNA"/>
</dbReference>
<evidence type="ECO:0000256" key="2">
    <source>
        <dbReference type="ARBA" id="ARBA00022741"/>
    </source>
</evidence>
<keyword evidence="5 7" id="KW-0808">Transferase</keyword>
<dbReference type="GO" id="GO:0004140">
    <property type="term" value="F:dephospho-CoA kinase activity"/>
    <property type="evidence" value="ECO:0007669"/>
    <property type="project" value="UniProtKB-UniRule"/>
</dbReference>
<protein>
    <recommendedName>
        <fullName evidence="5 6">Dephospho-CoA kinase</fullName>
        <ecNumber evidence="5 6">2.7.1.24</ecNumber>
    </recommendedName>
    <alternativeName>
        <fullName evidence="5">Dephosphocoenzyme A kinase</fullName>
    </alternativeName>
</protein>
<evidence type="ECO:0000256" key="5">
    <source>
        <dbReference type="HAMAP-Rule" id="MF_00376"/>
    </source>
</evidence>
<evidence type="ECO:0000313" key="7">
    <source>
        <dbReference type="EMBL" id="MBR7799719.1"/>
    </source>
</evidence>
<evidence type="ECO:0000256" key="4">
    <source>
        <dbReference type="ARBA" id="ARBA00022993"/>
    </source>
</evidence>
<keyword evidence="5 7" id="KW-0418">Kinase</keyword>
<keyword evidence="3 5" id="KW-0067">ATP-binding</keyword>
<comment type="caution">
    <text evidence="7">The sequence shown here is derived from an EMBL/GenBank/DDBJ whole genome shotgun (WGS) entry which is preliminary data.</text>
</comment>
<dbReference type="Gene3D" id="3.40.50.300">
    <property type="entry name" value="P-loop containing nucleotide triphosphate hydrolases"/>
    <property type="match status" value="1"/>
</dbReference>
<comment type="catalytic activity">
    <reaction evidence="5">
        <text>3'-dephospho-CoA + ATP = ADP + CoA + H(+)</text>
        <dbReference type="Rhea" id="RHEA:18245"/>
        <dbReference type="ChEBI" id="CHEBI:15378"/>
        <dbReference type="ChEBI" id="CHEBI:30616"/>
        <dbReference type="ChEBI" id="CHEBI:57287"/>
        <dbReference type="ChEBI" id="CHEBI:57328"/>
        <dbReference type="ChEBI" id="CHEBI:456216"/>
        <dbReference type="EC" id="2.7.1.24"/>
    </reaction>
</comment>
<dbReference type="RefSeq" id="WP_212674845.1">
    <property type="nucleotide sequence ID" value="NZ_JAGSPJ010000002.1"/>
</dbReference>
<reference evidence="7" key="1">
    <citation type="submission" date="2021-04" db="EMBL/GenBank/DDBJ databases">
        <title>novel species isolated from subtropical streams in China.</title>
        <authorList>
            <person name="Lu H."/>
        </authorList>
    </citation>
    <scope>NUCLEOTIDE SEQUENCE</scope>
    <source>
        <strain evidence="7">FT137W</strain>
    </source>
</reference>